<dbReference type="EMBL" id="PXNP01000104">
    <property type="protein sequence ID" value="PSF05075.1"/>
    <property type="molecule type" value="Genomic_DNA"/>
</dbReference>
<gene>
    <name evidence="1" type="ORF">C7H09_15835</name>
</gene>
<evidence type="ECO:0000313" key="2">
    <source>
        <dbReference type="Proteomes" id="UP000239866"/>
    </source>
</evidence>
<dbReference type="RefSeq" id="WP_106764482.1">
    <property type="nucleotide sequence ID" value="NZ_PXNP01000104.1"/>
</dbReference>
<accession>A0A2T1K4R4</accession>
<name>A0A2T1K4R4_9GAMM</name>
<keyword evidence="2" id="KW-1185">Reference proteome</keyword>
<dbReference type="AlphaFoldDB" id="A0A2T1K4R4"/>
<organism evidence="1 2">
    <name type="scientific">Marinobacter fuscus</name>
    <dbReference type="NCBI Taxonomy" id="2109942"/>
    <lineage>
        <taxon>Bacteria</taxon>
        <taxon>Pseudomonadati</taxon>
        <taxon>Pseudomonadota</taxon>
        <taxon>Gammaproteobacteria</taxon>
        <taxon>Pseudomonadales</taxon>
        <taxon>Marinobacteraceae</taxon>
        <taxon>Marinobacter</taxon>
    </lineage>
</organism>
<dbReference type="Proteomes" id="UP000239866">
    <property type="component" value="Unassembled WGS sequence"/>
</dbReference>
<reference evidence="1 2" key="1">
    <citation type="submission" date="2018-03" db="EMBL/GenBank/DDBJ databases">
        <title>Marinobacter brunus sp. nov., a marine bacterium of Gamma-proteobacteria isolated from the surface seawater of the South China Sea.</title>
        <authorList>
            <person name="Cheng H."/>
            <person name="Wu Y.-H."/>
            <person name="Xamxidin M."/>
            <person name="Xu X.-W."/>
        </authorList>
    </citation>
    <scope>NUCLEOTIDE SEQUENCE [LARGE SCALE GENOMIC DNA]</scope>
    <source>
        <strain evidence="1 2">NH169-3</strain>
    </source>
</reference>
<sequence length="93" mass="10557">MNSRTLLDLALQGVDNLGFQLDSMGITSRVNRHNIAAFLMAEQKHLEGEWDSLQAKMACGRIRFEHLTQQAEDRAGFIVTPLLNRIYRARASQ</sequence>
<protein>
    <submittedName>
        <fullName evidence="1">Uncharacterized protein</fullName>
    </submittedName>
</protein>
<dbReference type="OrthoDB" id="6199196at2"/>
<comment type="caution">
    <text evidence="1">The sequence shown here is derived from an EMBL/GenBank/DDBJ whole genome shotgun (WGS) entry which is preliminary data.</text>
</comment>
<evidence type="ECO:0000313" key="1">
    <source>
        <dbReference type="EMBL" id="PSF05075.1"/>
    </source>
</evidence>
<proteinExistence type="predicted"/>